<comment type="caution">
    <text evidence="4">The sequence shown here is derived from an EMBL/GenBank/DDBJ whole genome shotgun (WGS) entry which is preliminary data.</text>
</comment>
<dbReference type="PANTHER" id="PTHR12756">
    <property type="entry name" value="CYTOSOLIC CARBOXYPEPTIDASE"/>
    <property type="match status" value="1"/>
</dbReference>
<reference evidence="4" key="1">
    <citation type="submission" date="2020-04" db="EMBL/GenBank/DDBJ databases">
        <authorList>
            <person name="Alioto T."/>
            <person name="Alioto T."/>
            <person name="Gomez Garrido J."/>
        </authorList>
    </citation>
    <scope>NUCLEOTIDE SEQUENCE</scope>
    <source>
        <strain evidence="4">A484AB</strain>
    </source>
</reference>
<dbReference type="InterPro" id="IPR011989">
    <property type="entry name" value="ARM-like"/>
</dbReference>
<feature type="compositionally biased region" description="Acidic residues" evidence="2">
    <location>
        <begin position="195"/>
        <end position="229"/>
    </location>
</feature>
<dbReference type="Gene3D" id="1.25.10.10">
    <property type="entry name" value="Leucine-rich Repeat Variant"/>
    <property type="match status" value="1"/>
</dbReference>
<dbReference type="InterPro" id="IPR016024">
    <property type="entry name" value="ARM-type_fold"/>
</dbReference>
<evidence type="ECO:0000256" key="2">
    <source>
        <dbReference type="SAM" id="MobiDB-lite"/>
    </source>
</evidence>
<sequence length="554" mass="61937">MDVIKQNANNFKVLHPALLVIKLSAGSSVNCSVLNKAGFINILFRILSNCGHKRVTTLKLVLDLIAILVKSKGVAVKAVNLNGVEILLRMFYDWHRTDHHNRQIAIRKAFLNSLKALVSTKAGKAAFLQSDGMKTLFVLANDTGEHKELNSINSVIVQILRLCMPENTLPLTNKHSTLSFELPKCIVQSTSGDDNGSDEVEKDSDEEESSPLESEDEDVGVTESQEDSENVLQRRASPPLAENKSNNTRSKADLVSMYHQFFQEMNCTKDGSGSTDISPSIQTPIVIPTANLDLTSSFGNWGNAATTCEDCCACDETENWRQDGLCDVDDALLRDSERSALMSPSCSTSSTEIQSCATSRTCDESRCSGRDSTHDQKMKVRSVSEFVKTPRADVYGHYPPLHPEPLHTKKPGIQRSMLLKDIERVLQDQKVVNKVVYDLDTERNVAMASNRECSATDLSRDSTSSTQQDKERQTSGKRPLSFESKFECGNLRKAIQVCEREYDLILNSDVNCSSHHQWFYFEVSNMEENVPYKFNIINCEKINSQFNFGKFFIL</sequence>
<proteinExistence type="predicted"/>
<dbReference type="InterPro" id="IPR050821">
    <property type="entry name" value="Cytosolic_carboxypeptidase"/>
</dbReference>
<dbReference type="InterPro" id="IPR040626">
    <property type="entry name" value="Pepdidase_M14_N"/>
</dbReference>
<feature type="region of interest" description="Disordered" evidence="2">
    <location>
        <begin position="450"/>
        <end position="478"/>
    </location>
</feature>
<dbReference type="Pfam" id="PF18027">
    <property type="entry name" value="Pepdidase_M14_N"/>
    <property type="match status" value="1"/>
</dbReference>
<keyword evidence="5" id="KW-1185">Reference proteome</keyword>
<dbReference type="SUPFAM" id="SSF48371">
    <property type="entry name" value="ARM repeat"/>
    <property type="match status" value="1"/>
</dbReference>
<evidence type="ECO:0000256" key="1">
    <source>
        <dbReference type="ARBA" id="ARBA00001947"/>
    </source>
</evidence>
<evidence type="ECO:0000259" key="3">
    <source>
        <dbReference type="Pfam" id="PF18027"/>
    </source>
</evidence>
<accession>A0A7D9HTY7</accession>
<dbReference type="GO" id="GO:0004180">
    <property type="term" value="F:carboxypeptidase activity"/>
    <property type="evidence" value="ECO:0007669"/>
    <property type="project" value="UniProtKB-KW"/>
</dbReference>
<dbReference type="PANTHER" id="PTHR12756:SF11">
    <property type="entry name" value="CYTOSOLIC CARBOXYPEPTIDASE 1"/>
    <property type="match status" value="1"/>
</dbReference>
<name>A0A7D9HTY7_PARCT</name>
<organism evidence="4 5">
    <name type="scientific">Paramuricea clavata</name>
    <name type="common">Red gorgonian</name>
    <name type="synonym">Violescent sea-whip</name>
    <dbReference type="NCBI Taxonomy" id="317549"/>
    <lineage>
        <taxon>Eukaryota</taxon>
        <taxon>Metazoa</taxon>
        <taxon>Cnidaria</taxon>
        <taxon>Anthozoa</taxon>
        <taxon>Octocorallia</taxon>
        <taxon>Malacalcyonacea</taxon>
        <taxon>Plexauridae</taxon>
        <taxon>Paramuricea</taxon>
    </lineage>
</organism>
<comment type="cofactor">
    <cofactor evidence="1">
        <name>Zn(2+)</name>
        <dbReference type="ChEBI" id="CHEBI:29105"/>
    </cofactor>
</comment>
<protein>
    <submittedName>
        <fullName evidence="4">Cytosolic carboxypeptidase 1 isoform X3</fullName>
    </submittedName>
</protein>
<gene>
    <name evidence="4" type="ORF">PACLA_8A017824</name>
</gene>
<keyword evidence="4" id="KW-0645">Protease</keyword>
<dbReference type="Gene3D" id="2.60.40.3120">
    <property type="match status" value="1"/>
</dbReference>
<dbReference type="OrthoDB" id="10253041at2759"/>
<feature type="domain" description="Cytosolic carboxypeptidase N-terminal" evidence="3">
    <location>
        <begin position="482"/>
        <end position="542"/>
    </location>
</feature>
<evidence type="ECO:0000313" key="5">
    <source>
        <dbReference type="Proteomes" id="UP001152795"/>
    </source>
</evidence>
<keyword evidence="4" id="KW-0378">Hydrolase</keyword>
<feature type="region of interest" description="Disordered" evidence="2">
    <location>
        <begin position="189"/>
        <end position="249"/>
    </location>
</feature>
<dbReference type="EMBL" id="CACRXK020002294">
    <property type="protein sequence ID" value="CAB3993617.1"/>
    <property type="molecule type" value="Genomic_DNA"/>
</dbReference>
<keyword evidence="4" id="KW-0121">Carboxypeptidase</keyword>
<feature type="compositionally biased region" description="Polar residues" evidence="2">
    <location>
        <begin position="451"/>
        <end position="467"/>
    </location>
</feature>
<dbReference type="AlphaFoldDB" id="A0A7D9HTY7"/>
<dbReference type="Pfam" id="PF25571">
    <property type="entry name" value="TPR_CCP1_N"/>
    <property type="match status" value="1"/>
</dbReference>
<dbReference type="Proteomes" id="UP001152795">
    <property type="component" value="Unassembled WGS sequence"/>
</dbReference>
<evidence type="ECO:0000313" key="4">
    <source>
        <dbReference type="EMBL" id="CAB3993617.1"/>
    </source>
</evidence>